<feature type="region of interest" description="Disordered" evidence="1">
    <location>
        <begin position="1"/>
        <end position="34"/>
    </location>
</feature>
<evidence type="ECO:0008006" key="4">
    <source>
        <dbReference type="Google" id="ProtNLM"/>
    </source>
</evidence>
<dbReference type="Gene3D" id="2.40.10.10">
    <property type="entry name" value="Trypsin-like serine proteases"/>
    <property type="match status" value="2"/>
</dbReference>
<name>A0A0P0RR90_9BURK</name>
<reference evidence="2 3" key="1">
    <citation type="journal article" date="2014" name="Genome Announc.">
        <title>Draft Genome Sequence of the Haloacid-Degrading Burkholderia caribensis Strain MBA4.</title>
        <authorList>
            <person name="Pan Y."/>
            <person name="Kong K.F."/>
            <person name="Tsang J.S."/>
        </authorList>
    </citation>
    <scope>NUCLEOTIDE SEQUENCE [LARGE SCALE GENOMIC DNA]</scope>
    <source>
        <strain evidence="2 3">MBA4</strain>
        <plasmid evidence="3">Plasmid</plasmid>
    </source>
</reference>
<dbReference type="KEGG" id="bcai:K788_0001809"/>
<evidence type="ECO:0000313" key="3">
    <source>
        <dbReference type="Proteomes" id="UP000019146"/>
    </source>
</evidence>
<dbReference type="InterPro" id="IPR043504">
    <property type="entry name" value="Peptidase_S1_PA_chymotrypsin"/>
</dbReference>
<dbReference type="Proteomes" id="UP000019146">
    <property type="component" value="Plasmid unnamed"/>
</dbReference>
<accession>A0A0P0RR90</accession>
<gene>
    <name evidence="2" type="ORF">K788_0001809</name>
</gene>
<evidence type="ECO:0000313" key="2">
    <source>
        <dbReference type="EMBL" id="ALL71392.1"/>
    </source>
</evidence>
<organism evidence="2 3">
    <name type="scientific">Paraburkholderia caribensis MBA4</name>
    <dbReference type="NCBI Taxonomy" id="1323664"/>
    <lineage>
        <taxon>Bacteria</taxon>
        <taxon>Pseudomonadati</taxon>
        <taxon>Pseudomonadota</taxon>
        <taxon>Betaproteobacteria</taxon>
        <taxon>Burkholderiales</taxon>
        <taxon>Burkholderiaceae</taxon>
        <taxon>Paraburkholderia</taxon>
    </lineage>
</organism>
<proteinExistence type="predicted"/>
<keyword evidence="2" id="KW-0614">Plasmid</keyword>
<feature type="compositionally biased region" description="Basic and acidic residues" evidence="1">
    <location>
        <begin position="16"/>
        <end position="34"/>
    </location>
</feature>
<dbReference type="AlphaFoldDB" id="A0A0P0RR90"/>
<dbReference type="EMBL" id="CP012748">
    <property type="protein sequence ID" value="ALL71392.1"/>
    <property type="molecule type" value="Genomic_DNA"/>
</dbReference>
<dbReference type="SUPFAM" id="SSF50494">
    <property type="entry name" value="Trypsin-like serine proteases"/>
    <property type="match status" value="2"/>
</dbReference>
<geneLocation type="plasmid" evidence="3"/>
<dbReference type="InterPro" id="IPR009003">
    <property type="entry name" value="Peptidase_S1_PA"/>
</dbReference>
<evidence type="ECO:0000256" key="1">
    <source>
        <dbReference type="SAM" id="MobiDB-lite"/>
    </source>
</evidence>
<protein>
    <recommendedName>
        <fullName evidence="4">Trypsin-like peptidase domain-containing protein</fullName>
    </recommendedName>
</protein>
<sequence>MARRRRGDGAATHLARAGDPRRQRRAPVRELRRRGSDGLAFKSGTCSRVNSRSAGCIKIQSAPTPMTFTSKAEAFASLMAIPGVMGVGLGWKERAGHVLSEQAYRVYVRVKRPLFELTPDERIPSQINGTQTDVHVIDEWADGGAQNAFLTPGCQITRYVPGKKIGPGTLTLLVEKGGKHYALSCDHVLLAGQELQTNALEVYSPRHTSCDCRSPIATIERVAVQGADDGDPAVGMRLDDIFEIDGKKFLVDAALALITAKPATGTNLITLPGGTTVQLAQDLGDLSTLASTSEPNPDTLAHDPMRVVTAPPTVYKLGATTSYTTGKVVQLSSTRTFGAPGHLPEVLDVWQLTVTPSPGVSWTQDYQLADPTVIDELLPRWAGKPVTATKLTNGWIRLSGSVYALPGDSGSPVWDENRKLVGIVTKVAGVNAKVILDGNPVEITLPNGLGQVQYSPATFQALGLSSASILAPGVQLRGNTVEVPRPQSLVDLREFAVVRRAMEETEGGRCLLDLVVRHLESVTELVHHRRRVKLVWHRNHGPAFAKLFIEALGEPTRLLPEHVGGVTFKEALERFIDVLKLEADGLLKRDLECHGRWLAALPRPKQTIAELLASLSVVRPSRRRELAMTAALQIANAKGVPGTVGALVRGEDGGLLLLANHHVVFGGGAVKGDHVWALDDDGGRVHIGHGLHGRLGRVTYGDQTHFVDCAVIGLRTRELLPDWVNAALDRLPQATASPRPGLAVQKLGPGTGHTRGVIATVEHFDAPYILGCAYQAPRQLLVDPADPELRFCGEGDSGAAVVDESGRIVGLLWGTTGTSHGIASPIGPVLHALSVTLNEVSDG</sequence>